<evidence type="ECO:0000313" key="3">
    <source>
        <dbReference type="Proteomes" id="UP001199319"/>
    </source>
</evidence>
<accession>A0AAE3ADE9</accession>
<comment type="caution">
    <text evidence="2">The sequence shown here is derived from an EMBL/GenBank/DDBJ whole genome shotgun (WGS) entry which is preliminary data.</text>
</comment>
<evidence type="ECO:0000313" key="2">
    <source>
        <dbReference type="EMBL" id="MCC2127931.1"/>
    </source>
</evidence>
<dbReference type="RefSeq" id="WP_302927486.1">
    <property type="nucleotide sequence ID" value="NZ_JAJEPW010000001.1"/>
</dbReference>
<reference evidence="2" key="1">
    <citation type="submission" date="2021-10" db="EMBL/GenBank/DDBJ databases">
        <title>Anaerobic single-cell dispensing facilitates the cultivation of human gut bacteria.</title>
        <authorList>
            <person name="Afrizal A."/>
        </authorList>
    </citation>
    <scope>NUCLEOTIDE SEQUENCE</scope>
    <source>
        <strain evidence="2">CLA-AA-H272</strain>
    </source>
</reference>
<evidence type="ECO:0000256" key="1">
    <source>
        <dbReference type="SAM" id="Phobius"/>
    </source>
</evidence>
<keyword evidence="3" id="KW-1185">Reference proteome</keyword>
<keyword evidence="1" id="KW-1133">Transmembrane helix</keyword>
<sequence length="106" mass="11769">MEVLQDGVLAFLAATGLAALFWLLTGWFRRREPARVMLLIPARPGCDFAAPAAQMLDLRRQLRGAVPIVLCDCGLEGADLRRARELTERYDDLLLLTAAEIPDHLP</sequence>
<gene>
    <name evidence="2" type="ORF">LKD37_00080</name>
</gene>
<organism evidence="2 3">
    <name type="scientific">Brotocaccenecus cirricatena</name>
    <dbReference type="NCBI Taxonomy" id="3064195"/>
    <lineage>
        <taxon>Bacteria</taxon>
        <taxon>Bacillati</taxon>
        <taxon>Bacillota</taxon>
        <taxon>Clostridia</taxon>
        <taxon>Eubacteriales</taxon>
        <taxon>Oscillospiraceae</taxon>
        <taxon>Brotocaccenecus</taxon>
    </lineage>
</organism>
<dbReference type="AlphaFoldDB" id="A0AAE3ADE9"/>
<feature type="transmembrane region" description="Helical" evidence="1">
    <location>
        <begin position="6"/>
        <end position="28"/>
    </location>
</feature>
<protein>
    <submittedName>
        <fullName evidence="2">Uncharacterized protein</fullName>
    </submittedName>
</protein>
<dbReference type="EMBL" id="JAJEPW010000001">
    <property type="protein sequence ID" value="MCC2127931.1"/>
    <property type="molecule type" value="Genomic_DNA"/>
</dbReference>
<proteinExistence type="predicted"/>
<dbReference type="Proteomes" id="UP001199319">
    <property type="component" value="Unassembled WGS sequence"/>
</dbReference>
<keyword evidence="1" id="KW-0812">Transmembrane</keyword>
<keyword evidence="1" id="KW-0472">Membrane</keyword>
<name>A0AAE3ADE9_9FIRM</name>